<dbReference type="InterPro" id="IPR007484">
    <property type="entry name" value="Peptidase_M28"/>
</dbReference>
<feature type="domain" description="Peptidase M28" evidence="5">
    <location>
        <begin position="107"/>
        <end position="320"/>
    </location>
</feature>
<keyword evidence="2" id="KW-0012">Acyltransferase</keyword>
<dbReference type="InterPro" id="IPR040234">
    <property type="entry name" value="QC/QCL"/>
</dbReference>
<dbReference type="EMBL" id="CP023777">
    <property type="protein sequence ID" value="ATL46715.1"/>
    <property type="molecule type" value="Genomic_DNA"/>
</dbReference>
<proteinExistence type="predicted"/>
<dbReference type="AlphaFoldDB" id="A0A291QS17"/>
<dbReference type="Gene3D" id="3.40.630.10">
    <property type="entry name" value="Zn peptidases"/>
    <property type="match status" value="1"/>
</dbReference>
<dbReference type="PANTHER" id="PTHR12283:SF6">
    <property type="entry name" value="GLUTAMINYL-PEPTIDE CYCLOTRANSFERASE-RELATED"/>
    <property type="match status" value="1"/>
</dbReference>
<dbReference type="Pfam" id="PF04389">
    <property type="entry name" value="Peptidase_M28"/>
    <property type="match status" value="1"/>
</dbReference>
<feature type="chain" id="PRO_5013217024" evidence="4">
    <location>
        <begin position="23"/>
        <end position="328"/>
    </location>
</feature>
<feature type="signal peptide" evidence="4">
    <location>
        <begin position="1"/>
        <end position="22"/>
    </location>
</feature>
<sequence>MSIKRWLLFGLMATLAACNNHSPNSSSSESESNKESTFTQTAPNFNADSAYNFVARQVAFGPRIPGTKAQADCAAWLIEKMQEFADTVYIQNTDVVVPGGKRVPCTNIIGSFNPASKQRILLVAHWDTRPFADEDPENKKALIDGADDGGSGVAVALEAARQMKLKNPGIGVDILLNDVEDYGDPGDEDSYCLGTQYWARNPHIPGYKATYGIGLDMVGAMGSRFFMETISRQYANRPMNNFWNAANKIGYSDYFPYDNIGAGTTDDHVYVNTIAKIPTFDVIAFQQNADFMPHWHTQKDNMDIIDKNTLKAVGQTLLEVLYVQPFSY</sequence>
<keyword evidence="1 6" id="KW-0808">Transferase</keyword>
<gene>
    <name evidence="6" type="ORF">COR50_05700</name>
</gene>
<keyword evidence="7" id="KW-1185">Reference proteome</keyword>
<evidence type="ECO:0000256" key="3">
    <source>
        <dbReference type="SAM" id="MobiDB-lite"/>
    </source>
</evidence>
<evidence type="ECO:0000256" key="2">
    <source>
        <dbReference type="ARBA" id="ARBA00023315"/>
    </source>
</evidence>
<dbReference type="PANTHER" id="PTHR12283">
    <property type="entry name" value="GLUTAMINYL-PEPTIDE CYCLOTRANSFERASE"/>
    <property type="match status" value="1"/>
</dbReference>
<protein>
    <submittedName>
        <fullName evidence="6">Glutamine cyclotransferase</fullName>
    </submittedName>
</protein>
<dbReference type="OrthoDB" id="9773494at2"/>
<accession>A0A291QS17</accession>
<dbReference type="SUPFAM" id="SSF53187">
    <property type="entry name" value="Zn-dependent exopeptidases"/>
    <property type="match status" value="1"/>
</dbReference>
<keyword evidence="4" id="KW-0732">Signal</keyword>
<dbReference type="PROSITE" id="PS51257">
    <property type="entry name" value="PROKAR_LIPOPROTEIN"/>
    <property type="match status" value="1"/>
</dbReference>
<evidence type="ECO:0000256" key="4">
    <source>
        <dbReference type="SAM" id="SignalP"/>
    </source>
</evidence>
<evidence type="ECO:0000256" key="1">
    <source>
        <dbReference type="ARBA" id="ARBA00022679"/>
    </source>
</evidence>
<evidence type="ECO:0000259" key="5">
    <source>
        <dbReference type="Pfam" id="PF04389"/>
    </source>
</evidence>
<dbReference type="GO" id="GO:0016603">
    <property type="term" value="F:glutaminyl-peptide cyclotransferase activity"/>
    <property type="evidence" value="ECO:0007669"/>
    <property type="project" value="TreeGrafter"/>
</dbReference>
<name>A0A291QS17_9BACT</name>
<organism evidence="6 7">
    <name type="scientific">Chitinophaga caeni</name>
    <dbReference type="NCBI Taxonomy" id="2029983"/>
    <lineage>
        <taxon>Bacteria</taxon>
        <taxon>Pseudomonadati</taxon>
        <taxon>Bacteroidota</taxon>
        <taxon>Chitinophagia</taxon>
        <taxon>Chitinophagales</taxon>
        <taxon>Chitinophagaceae</taxon>
        <taxon>Chitinophaga</taxon>
    </lineage>
</organism>
<evidence type="ECO:0000313" key="6">
    <source>
        <dbReference type="EMBL" id="ATL46715.1"/>
    </source>
</evidence>
<dbReference type="Proteomes" id="UP000220133">
    <property type="component" value="Chromosome"/>
</dbReference>
<dbReference type="KEGG" id="cbae:COR50_05700"/>
<evidence type="ECO:0000313" key="7">
    <source>
        <dbReference type="Proteomes" id="UP000220133"/>
    </source>
</evidence>
<reference evidence="6 7" key="1">
    <citation type="submission" date="2017-10" db="EMBL/GenBank/DDBJ databases">
        <title>Paenichitinophaga pekingensis gen. nov., sp. nov., isolated from activated sludge.</title>
        <authorList>
            <person name="Jin D."/>
            <person name="Kong X."/>
            <person name="Deng Y."/>
            <person name="Bai Z."/>
        </authorList>
    </citation>
    <scope>NUCLEOTIDE SEQUENCE [LARGE SCALE GENOMIC DNA]</scope>
    <source>
        <strain evidence="6 7">13</strain>
    </source>
</reference>
<dbReference type="GO" id="GO:0008270">
    <property type="term" value="F:zinc ion binding"/>
    <property type="evidence" value="ECO:0007669"/>
    <property type="project" value="TreeGrafter"/>
</dbReference>
<feature type="region of interest" description="Disordered" evidence="3">
    <location>
        <begin position="22"/>
        <end position="41"/>
    </location>
</feature>
<dbReference type="RefSeq" id="WP_098193102.1">
    <property type="nucleotide sequence ID" value="NZ_CP023777.1"/>
</dbReference>